<dbReference type="OrthoDB" id="435607at2759"/>
<feature type="transmembrane region" description="Helical" evidence="6">
    <location>
        <begin position="388"/>
        <end position="408"/>
    </location>
</feature>
<dbReference type="EMBL" id="KV453852">
    <property type="protein sequence ID" value="ODV85533.1"/>
    <property type="molecule type" value="Genomic_DNA"/>
</dbReference>
<feature type="transmembrane region" description="Helical" evidence="6">
    <location>
        <begin position="20"/>
        <end position="39"/>
    </location>
</feature>
<dbReference type="Pfam" id="PF03547">
    <property type="entry name" value="Mem_trans"/>
    <property type="match status" value="1"/>
</dbReference>
<evidence type="ECO:0000313" key="8">
    <source>
        <dbReference type="Proteomes" id="UP000094801"/>
    </source>
</evidence>
<dbReference type="InterPro" id="IPR040254">
    <property type="entry name" value="Ecm3-like"/>
</dbReference>
<feature type="transmembrane region" description="Helical" evidence="6">
    <location>
        <begin position="107"/>
        <end position="129"/>
    </location>
</feature>
<gene>
    <name evidence="7" type="ORF">CANARDRAFT_198353</name>
</gene>
<feature type="transmembrane region" description="Helical" evidence="6">
    <location>
        <begin position="46"/>
        <end position="65"/>
    </location>
</feature>
<feature type="transmembrane region" description="Helical" evidence="6">
    <location>
        <begin position="420"/>
        <end position="443"/>
    </location>
</feature>
<dbReference type="Proteomes" id="UP000094801">
    <property type="component" value="Unassembled WGS sequence"/>
</dbReference>
<comment type="subcellular location">
    <subcellularLocation>
        <location evidence="1">Membrane</location>
        <topology evidence="1">Multi-pass membrane protein</topology>
    </subcellularLocation>
</comment>
<organism evidence="7 8">
    <name type="scientific">[Candida] arabinofermentans NRRL YB-2248</name>
    <dbReference type="NCBI Taxonomy" id="983967"/>
    <lineage>
        <taxon>Eukaryota</taxon>
        <taxon>Fungi</taxon>
        <taxon>Dikarya</taxon>
        <taxon>Ascomycota</taxon>
        <taxon>Saccharomycotina</taxon>
        <taxon>Pichiomycetes</taxon>
        <taxon>Pichiales</taxon>
        <taxon>Pichiaceae</taxon>
        <taxon>Ogataea</taxon>
        <taxon>Ogataea/Candida clade</taxon>
    </lineage>
</organism>
<feature type="transmembrane region" description="Helical" evidence="6">
    <location>
        <begin position="71"/>
        <end position="95"/>
    </location>
</feature>
<evidence type="ECO:0000256" key="1">
    <source>
        <dbReference type="ARBA" id="ARBA00004141"/>
    </source>
</evidence>
<reference evidence="8" key="1">
    <citation type="submission" date="2016-04" db="EMBL/GenBank/DDBJ databases">
        <title>Comparative genomics of biotechnologically important yeasts.</title>
        <authorList>
            <consortium name="DOE Joint Genome Institute"/>
            <person name="Riley R."/>
            <person name="Haridas S."/>
            <person name="Wolfe K.H."/>
            <person name="Lopes M.R."/>
            <person name="Hittinger C.T."/>
            <person name="Goker M."/>
            <person name="Salamov A."/>
            <person name="Wisecaver J."/>
            <person name="Long T.M."/>
            <person name="Aerts A.L."/>
            <person name="Barry K."/>
            <person name="Choi C."/>
            <person name="Clum A."/>
            <person name="Coughlan A.Y."/>
            <person name="Deshpande S."/>
            <person name="Douglass A.P."/>
            <person name="Hanson S.J."/>
            <person name="Klenk H.-P."/>
            <person name="Labutti K."/>
            <person name="Lapidus A."/>
            <person name="Lindquist E."/>
            <person name="Lipzen A."/>
            <person name="Meier-Kolthoff J.P."/>
            <person name="Ohm R.A."/>
            <person name="Otillar R.P."/>
            <person name="Pangilinan J."/>
            <person name="Peng Y."/>
            <person name="Rokas A."/>
            <person name="Rosa C.A."/>
            <person name="Scheuner C."/>
            <person name="Sibirny A.A."/>
            <person name="Slot J.C."/>
            <person name="Stielow J.B."/>
            <person name="Sun H."/>
            <person name="Kurtzman C.P."/>
            <person name="Blackwell M."/>
            <person name="Grigoriev I.V."/>
            <person name="Jeffries T.W."/>
        </authorList>
    </citation>
    <scope>NUCLEOTIDE SEQUENCE [LARGE SCALE GENOMIC DNA]</scope>
    <source>
        <strain evidence="8">NRRL YB-2248</strain>
    </source>
</reference>
<feature type="transmembrane region" description="Helical" evidence="6">
    <location>
        <begin position="345"/>
        <end position="363"/>
    </location>
</feature>
<dbReference type="STRING" id="983967.A0A1E4T1A7"/>
<evidence type="ECO:0000256" key="5">
    <source>
        <dbReference type="SAM" id="MobiDB-lite"/>
    </source>
</evidence>
<feature type="transmembrane region" description="Helical" evidence="6">
    <location>
        <begin position="494"/>
        <end position="517"/>
    </location>
</feature>
<name>A0A1E4T1A7_9ASCO</name>
<feature type="transmembrane region" description="Helical" evidence="6">
    <location>
        <begin position="141"/>
        <end position="165"/>
    </location>
</feature>
<proteinExistence type="predicted"/>
<protein>
    <recommendedName>
        <fullName evidence="9">Auxin efflux carrier</fullName>
    </recommendedName>
</protein>
<accession>A0A1E4T1A7</accession>
<evidence type="ECO:0000256" key="6">
    <source>
        <dbReference type="SAM" id="Phobius"/>
    </source>
</evidence>
<evidence type="ECO:0000256" key="2">
    <source>
        <dbReference type="ARBA" id="ARBA00022692"/>
    </source>
</evidence>
<keyword evidence="2 6" id="KW-0812">Transmembrane</keyword>
<dbReference type="GO" id="GO:0055085">
    <property type="term" value="P:transmembrane transport"/>
    <property type="evidence" value="ECO:0007669"/>
    <property type="project" value="InterPro"/>
</dbReference>
<keyword evidence="4 6" id="KW-0472">Membrane</keyword>
<dbReference type="InterPro" id="IPR004776">
    <property type="entry name" value="Mem_transp_PIN-like"/>
</dbReference>
<evidence type="ECO:0008006" key="9">
    <source>
        <dbReference type="Google" id="ProtNLM"/>
    </source>
</evidence>
<keyword evidence="8" id="KW-1185">Reference proteome</keyword>
<dbReference type="AlphaFoldDB" id="A0A1E4T1A7"/>
<feature type="region of interest" description="Disordered" evidence="5">
    <location>
        <begin position="177"/>
        <end position="212"/>
    </location>
</feature>
<sequence>MSSLGSIIYSAVKPVIRMYLIIFTGFFLTRMGLFSVTVARSLSDMVLILFMPALVVDKIVSYISINDIKTIGVMFLSAVLMYVTNAGVAAGIIYLTPIPKARGNSWVGGAMLAGVMQNVSDLPIAYLQAMTNFTDEEVNKGTAYVIIWLAMYVIVQFNCGAFQLVEYDFRYRKDEEEEEDEHNNLENPVSPVSSISESLSSDQPDSADEENNKDLAPKALMSNSSNTNRIAPVLSHISVARIPSARTQLLPIDALAPSTSGMASGVMPRRMSHESPASFTEEMIREYSRAEPYNKNVSSLMNIITETNLSSKDVKDSGKSIPFIQKYHLNFLIFFLRNFKKPSSIALIISLTIALIPWLKALFTTTSDGVYMPNAPDGEPPLSFLLQYVQYVGSPCVPLGLILVGSLLGRLEVKKIPKGFWKSVLASTTYRLGILPIIGILWADRMKKIGWLTEPMALFVNVMEFSLPSATVQTYLTVSAMRPGEQDCTPMDCLALYLISQYAVLAISLPIVVCYSIKNVLNM</sequence>
<keyword evidence="3 6" id="KW-1133">Transmembrane helix</keyword>
<dbReference type="GO" id="GO:0016020">
    <property type="term" value="C:membrane"/>
    <property type="evidence" value="ECO:0007669"/>
    <property type="project" value="UniProtKB-SubCell"/>
</dbReference>
<dbReference type="PANTHER" id="PTHR31274:SF1">
    <property type="entry name" value="AGL149CP"/>
    <property type="match status" value="1"/>
</dbReference>
<evidence type="ECO:0000256" key="4">
    <source>
        <dbReference type="ARBA" id="ARBA00023136"/>
    </source>
</evidence>
<dbReference type="PANTHER" id="PTHR31274">
    <property type="entry name" value="PROTEIN ECM3"/>
    <property type="match status" value="1"/>
</dbReference>
<evidence type="ECO:0000313" key="7">
    <source>
        <dbReference type="EMBL" id="ODV85533.1"/>
    </source>
</evidence>
<feature type="compositionally biased region" description="Low complexity" evidence="5">
    <location>
        <begin position="188"/>
        <end position="204"/>
    </location>
</feature>
<evidence type="ECO:0000256" key="3">
    <source>
        <dbReference type="ARBA" id="ARBA00022989"/>
    </source>
</evidence>